<evidence type="ECO:0000313" key="2">
    <source>
        <dbReference type="Proteomes" id="UP000607653"/>
    </source>
</evidence>
<organism evidence="1 2">
    <name type="scientific">Nelumbo nucifera</name>
    <name type="common">Sacred lotus</name>
    <dbReference type="NCBI Taxonomy" id="4432"/>
    <lineage>
        <taxon>Eukaryota</taxon>
        <taxon>Viridiplantae</taxon>
        <taxon>Streptophyta</taxon>
        <taxon>Embryophyta</taxon>
        <taxon>Tracheophyta</taxon>
        <taxon>Spermatophyta</taxon>
        <taxon>Magnoliopsida</taxon>
        <taxon>Proteales</taxon>
        <taxon>Nelumbonaceae</taxon>
        <taxon>Nelumbo</taxon>
    </lineage>
</organism>
<keyword evidence="2" id="KW-1185">Reference proteome</keyword>
<proteinExistence type="predicted"/>
<gene>
    <name evidence="1" type="ORF">HUJ06_007470</name>
</gene>
<dbReference type="AlphaFoldDB" id="A0A822Z000"/>
<protein>
    <submittedName>
        <fullName evidence="1">Uncharacterized protein</fullName>
    </submittedName>
</protein>
<dbReference type="EMBL" id="DUZY01000004">
    <property type="protein sequence ID" value="DAD36829.1"/>
    <property type="molecule type" value="Genomic_DNA"/>
</dbReference>
<evidence type="ECO:0000313" key="1">
    <source>
        <dbReference type="EMBL" id="DAD36829.1"/>
    </source>
</evidence>
<dbReference type="Proteomes" id="UP000607653">
    <property type="component" value="Unassembled WGS sequence"/>
</dbReference>
<comment type="caution">
    <text evidence="1">The sequence shown here is derived from an EMBL/GenBank/DDBJ whole genome shotgun (WGS) entry which is preliminary data.</text>
</comment>
<name>A0A822Z000_NELNU</name>
<accession>A0A822Z000</accession>
<sequence>MQERCQRGPKYTFNSFIVFVINDSQVNSTPRFTKLGKKSELASIAAILKGHFMVFTQLTSLSLNLMKKLIASRSLNLCSCSFLLGDQQPIANL</sequence>
<reference evidence="1 2" key="1">
    <citation type="journal article" date="2020" name="Mol. Biol. Evol.">
        <title>Distinct Expression and Methylation Patterns for Genes with Different Fates following a Single Whole-Genome Duplication in Flowering Plants.</title>
        <authorList>
            <person name="Shi T."/>
            <person name="Rahmani R.S."/>
            <person name="Gugger P.F."/>
            <person name="Wang M."/>
            <person name="Li H."/>
            <person name="Zhang Y."/>
            <person name="Li Z."/>
            <person name="Wang Q."/>
            <person name="Van de Peer Y."/>
            <person name="Marchal K."/>
            <person name="Chen J."/>
        </authorList>
    </citation>
    <scope>NUCLEOTIDE SEQUENCE [LARGE SCALE GENOMIC DNA]</scope>
    <source>
        <tissue evidence="1">Leaf</tissue>
    </source>
</reference>